<dbReference type="Proteomes" id="UP000218432">
    <property type="component" value="Chromosome 3"/>
</dbReference>
<feature type="transmembrane region" description="Helical" evidence="1">
    <location>
        <begin position="75"/>
        <end position="98"/>
    </location>
</feature>
<organism evidence="2 3">
    <name type="scientific">Burkholderia stabilis</name>
    <dbReference type="NCBI Taxonomy" id="95485"/>
    <lineage>
        <taxon>Bacteria</taxon>
        <taxon>Pseudomonadati</taxon>
        <taxon>Pseudomonadota</taxon>
        <taxon>Betaproteobacteria</taxon>
        <taxon>Burkholderiales</taxon>
        <taxon>Burkholderiaceae</taxon>
        <taxon>Burkholderia</taxon>
        <taxon>Burkholderia cepacia complex</taxon>
    </lineage>
</organism>
<accession>A0A1Y1BTX5</accession>
<dbReference type="EMBL" id="AP018113">
    <property type="protein sequence ID" value="BAX63413.1"/>
    <property type="molecule type" value="Genomic_DNA"/>
</dbReference>
<sequence length="110" mass="12367">MNNLTLKSELTVSDIIGHAVIWILLSIVTLGLALFVYPYYMYRFVISRTVATNSDGKVIGRLQCTIDLATIIGKIVVWTLISIVTLGIGYFIFLYKILSHCMNHTRLVSN</sequence>
<dbReference type="InterPro" id="IPR046515">
    <property type="entry name" value="DUF6693"/>
</dbReference>
<feature type="transmembrane region" description="Helical" evidence="1">
    <location>
        <begin position="20"/>
        <end position="40"/>
    </location>
</feature>
<protein>
    <submittedName>
        <fullName evidence="2">Membrane protein</fullName>
    </submittedName>
</protein>
<evidence type="ECO:0000313" key="3">
    <source>
        <dbReference type="Proteomes" id="UP000218432"/>
    </source>
</evidence>
<reference evidence="2 3" key="1">
    <citation type="journal article" date="2017" name="Genome Announc.">
        <title>Complete Genome Sequence of Burkholderia stabilis FERMP-21014.</title>
        <authorList>
            <person name="Konishi K."/>
            <person name="Kumagai T."/>
            <person name="Sakasegawa S."/>
            <person name="Tamura T."/>
        </authorList>
    </citation>
    <scope>NUCLEOTIDE SEQUENCE [LARGE SCALE GENOMIC DNA]</scope>
    <source>
        <strain evidence="2 3">FERMP-21014</strain>
    </source>
</reference>
<dbReference type="AlphaFoldDB" id="A0A1Y1BTX5"/>
<keyword evidence="1" id="KW-0472">Membrane</keyword>
<keyword evidence="1" id="KW-0812">Transmembrane</keyword>
<dbReference type="Pfam" id="PF20403">
    <property type="entry name" value="DUF6693"/>
    <property type="match status" value="1"/>
</dbReference>
<keyword evidence="1" id="KW-1133">Transmembrane helix</keyword>
<dbReference type="RefSeq" id="WP_096475829.1">
    <property type="nucleotide sequence ID" value="NZ_AP018113.1"/>
</dbReference>
<evidence type="ECO:0000256" key="1">
    <source>
        <dbReference type="SAM" id="Phobius"/>
    </source>
</evidence>
<proteinExistence type="predicted"/>
<gene>
    <name evidence="2" type="ORF">BSFP_062860</name>
</gene>
<name>A0A1Y1BTX5_9BURK</name>
<evidence type="ECO:0000313" key="2">
    <source>
        <dbReference type="EMBL" id="BAX63413.1"/>
    </source>
</evidence>